<dbReference type="Proteomes" id="UP000485058">
    <property type="component" value="Unassembled WGS sequence"/>
</dbReference>
<comment type="caution">
    <text evidence="2">The sequence shown here is derived from an EMBL/GenBank/DDBJ whole genome shotgun (WGS) entry which is preliminary data.</text>
</comment>
<dbReference type="InterPro" id="IPR027408">
    <property type="entry name" value="PNPase/RNase_PH_dom_sf"/>
</dbReference>
<feature type="non-terminal residue" evidence="2">
    <location>
        <position position="1"/>
    </location>
</feature>
<name>A0A699Z0Z4_HAELA</name>
<dbReference type="InterPro" id="IPR036345">
    <property type="entry name" value="ExoRNase_PH_dom2_sf"/>
</dbReference>
<evidence type="ECO:0000259" key="1">
    <source>
        <dbReference type="Pfam" id="PF03725"/>
    </source>
</evidence>
<sequence length="57" mass="5744">MHNQHLLVDPTAEEEAIATSTISVLTDAAGGLHGVFKSGGAATASPAILLQCIESAK</sequence>
<accession>A0A699Z0Z4</accession>
<feature type="domain" description="Exoribonuclease phosphorolytic" evidence="1">
    <location>
        <begin position="2"/>
        <end position="57"/>
    </location>
</feature>
<feature type="non-terminal residue" evidence="2">
    <location>
        <position position="57"/>
    </location>
</feature>
<proteinExistence type="predicted"/>
<evidence type="ECO:0000313" key="3">
    <source>
        <dbReference type="Proteomes" id="UP000485058"/>
    </source>
</evidence>
<dbReference type="Pfam" id="PF03725">
    <property type="entry name" value="RNase_PH_C"/>
    <property type="match status" value="1"/>
</dbReference>
<dbReference type="Gene3D" id="3.30.230.70">
    <property type="entry name" value="GHMP Kinase, N-terminal domain"/>
    <property type="match status" value="1"/>
</dbReference>
<gene>
    <name evidence="2" type="ORF">HaLaN_08730</name>
</gene>
<protein>
    <submittedName>
        <fullName evidence="2">3'-5'-exoribonuclease/RNA binding-like protein</fullName>
    </submittedName>
</protein>
<reference evidence="2 3" key="1">
    <citation type="submission" date="2020-02" db="EMBL/GenBank/DDBJ databases">
        <title>Draft genome sequence of Haematococcus lacustris strain NIES-144.</title>
        <authorList>
            <person name="Morimoto D."/>
            <person name="Nakagawa S."/>
            <person name="Yoshida T."/>
            <person name="Sawayama S."/>
        </authorList>
    </citation>
    <scope>NUCLEOTIDE SEQUENCE [LARGE SCALE GENOMIC DNA]</scope>
    <source>
        <strain evidence="2 3">NIES-144</strain>
    </source>
</reference>
<dbReference type="SUPFAM" id="SSF55666">
    <property type="entry name" value="Ribonuclease PH domain 2-like"/>
    <property type="match status" value="1"/>
</dbReference>
<evidence type="ECO:0000313" key="2">
    <source>
        <dbReference type="EMBL" id="GFH12946.1"/>
    </source>
</evidence>
<keyword evidence="3" id="KW-1185">Reference proteome</keyword>
<organism evidence="2 3">
    <name type="scientific">Haematococcus lacustris</name>
    <name type="common">Green alga</name>
    <name type="synonym">Haematococcus pluvialis</name>
    <dbReference type="NCBI Taxonomy" id="44745"/>
    <lineage>
        <taxon>Eukaryota</taxon>
        <taxon>Viridiplantae</taxon>
        <taxon>Chlorophyta</taxon>
        <taxon>core chlorophytes</taxon>
        <taxon>Chlorophyceae</taxon>
        <taxon>CS clade</taxon>
        <taxon>Chlamydomonadales</taxon>
        <taxon>Haematococcaceae</taxon>
        <taxon>Haematococcus</taxon>
    </lineage>
</organism>
<dbReference type="AlphaFoldDB" id="A0A699Z0Z4"/>
<dbReference type="InterPro" id="IPR015847">
    <property type="entry name" value="ExoRNase_PH_dom2"/>
</dbReference>
<dbReference type="EMBL" id="BLLF01000557">
    <property type="protein sequence ID" value="GFH12946.1"/>
    <property type="molecule type" value="Genomic_DNA"/>
</dbReference>